<feature type="transmembrane region" description="Helical" evidence="1">
    <location>
        <begin position="250"/>
        <end position="273"/>
    </location>
</feature>
<feature type="transmembrane region" description="Helical" evidence="1">
    <location>
        <begin position="327"/>
        <end position="349"/>
    </location>
</feature>
<organism evidence="2 3">
    <name type="scientific">Haloplanus rallus</name>
    <dbReference type="NCBI Taxonomy" id="1816183"/>
    <lineage>
        <taxon>Archaea</taxon>
        <taxon>Methanobacteriati</taxon>
        <taxon>Methanobacteriota</taxon>
        <taxon>Stenosarchaea group</taxon>
        <taxon>Halobacteria</taxon>
        <taxon>Halobacteriales</taxon>
        <taxon>Haloferacaceae</taxon>
        <taxon>Haloplanus</taxon>
    </lineage>
</organism>
<dbReference type="KEGG" id="hra:EI982_04750"/>
<accession>A0A6B9FDL8</accession>
<protein>
    <recommendedName>
        <fullName evidence="4">Cbb3-type cytochrome c oxidase subunit I</fullName>
    </recommendedName>
</protein>
<keyword evidence="3" id="KW-1185">Reference proteome</keyword>
<feature type="transmembrane region" description="Helical" evidence="1">
    <location>
        <begin position="285"/>
        <end position="307"/>
    </location>
</feature>
<feature type="transmembrane region" description="Helical" evidence="1">
    <location>
        <begin position="20"/>
        <end position="39"/>
    </location>
</feature>
<feature type="transmembrane region" description="Helical" evidence="1">
    <location>
        <begin position="90"/>
        <end position="108"/>
    </location>
</feature>
<feature type="transmembrane region" description="Helical" evidence="1">
    <location>
        <begin position="184"/>
        <end position="206"/>
    </location>
</feature>
<keyword evidence="1" id="KW-1133">Transmembrane helix</keyword>
<evidence type="ECO:0000256" key="1">
    <source>
        <dbReference type="SAM" id="Phobius"/>
    </source>
</evidence>
<reference evidence="2 3" key="1">
    <citation type="submission" date="2018-12" db="EMBL/GenBank/DDBJ databases">
        <title>Complete genome sequence of Haloplanus rallus MBLA0036.</title>
        <authorList>
            <person name="Nam Y.-d."/>
            <person name="Kang J."/>
            <person name="Chung W.-H."/>
            <person name="Park Y.S."/>
        </authorList>
    </citation>
    <scope>NUCLEOTIDE SEQUENCE [LARGE SCALE GENOMIC DNA]</scope>
    <source>
        <strain evidence="2 3">MBLA0036</strain>
    </source>
</reference>
<sequence>MAAVPDDVDTDTQPPLSIPLRHFVVALAFLLAGGIVGLADGLGLVTGLARAAHLHLVLVGFVCLTIAGAMTQFVPVWSGTNLHSNRLARAQLWLLAVGLGGLVVGFLGNRPSLLPAFGTFVLAGFWTLAYNVGRTLATARPFEVTEGHFAAALGFFVVLTPLGLLLAVGFVARPLAALPVTRGGVVAAHATLAVFGAVLTTVYGALYQLVPMFGQTELRGVDHTLRRVETVAHPTGVVVLAAGRLVGAAALARVGAALLLAGTAAFLVVLVRLLRSARARRTPMLTRYALLAPTGLGWVALAAPAWLRGPLGVGVRFGAPNTAHLLGLVFLLVLLGTLYHIVPFLVWVHRYSDRLGFEAVPMIDDLYDDRLATADLVLVAAGGGLLVVGDLVGRQFLALVGGGALTTGLAVFVANLSLVLWRHAPSSLGRDPSEPTRSD</sequence>
<proteinExistence type="predicted"/>
<feature type="transmembrane region" description="Helical" evidence="1">
    <location>
        <begin position="149"/>
        <end position="172"/>
    </location>
</feature>
<dbReference type="AlphaFoldDB" id="A0A6B9FDL8"/>
<evidence type="ECO:0000313" key="2">
    <source>
        <dbReference type="EMBL" id="QGX94139.1"/>
    </source>
</evidence>
<feature type="transmembrane region" description="Helical" evidence="1">
    <location>
        <begin position="395"/>
        <end position="421"/>
    </location>
</feature>
<keyword evidence="1" id="KW-0812">Transmembrane</keyword>
<dbReference type="GeneID" id="43368815"/>
<dbReference type="Gene3D" id="1.20.210.10">
    <property type="entry name" value="Cytochrome c oxidase-like, subunit I domain"/>
    <property type="match status" value="1"/>
</dbReference>
<dbReference type="SUPFAM" id="SSF81442">
    <property type="entry name" value="Cytochrome c oxidase subunit I-like"/>
    <property type="match status" value="1"/>
</dbReference>
<feature type="transmembrane region" description="Helical" evidence="1">
    <location>
        <begin position="113"/>
        <end position="129"/>
    </location>
</feature>
<dbReference type="EMBL" id="CP034345">
    <property type="protein sequence ID" value="QGX94139.1"/>
    <property type="molecule type" value="Genomic_DNA"/>
</dbReference>
<keyword evidence="1" id="KW-0472">Membrane</keyword>
<name>A0A6B9FDL8_9EURY</name>
<dbReference type="OrthoDB" id="145655at2157"/>
<dbReference type="RefSeq" id="WP_157688376.1">
    <property type="nucleotide sequence ID" value="NZ_CP034345.1"/>
</dbReference>
<evidence type="ECO:0008006" key="4">
    <source>
        <dbReference type="Google" id="ProtNLM"/>
    </source>
</evidence>
<feature type="transmembrane region" description="Helical" evidence="1">
    <location>
        <begin position="51"/>
        <end position="70"/>
    </location>
</feature>
<evidence type="ECO:0000313" key="3">
    <source>
        <dbReference type="Proteomes" id="UP000428325"/>
    </source>
</evidence>
<gene>
    <name evidence="2" type="ORF">EI982_04750</name>
</gene>
<dbReference type="InterPro" id="IPR036927">
    <property type="entry name" value="Cyt_c_oxase-like_su1_sf"/>
</dbReference>
<feature type="transmembrane region" description="Helical" evidence="1">
    <location>
        <begin position="370"/>
        <end position="389"/>
    </location>
</feature>
<dbReference type="Proteomes" id="UP000428325">
    <property type="component" value="Chromosome"/>
</dbReference>